<organism evidence="1 2">
    <name type="scientific">Phytoactinopolyspora halophila</name>
    <dbReference type="NCBI Taxonomy" id="1981511"/>
    <lineage>
        <taxon>Bacteria</taxon>
        <taxon>Bacillati</taxon>
        <taxon>Actinomycetota</taxon>
        <taxon>Actinomycetes</taxon>
        <taxon>Jiangellales</taxon>
        <taxon>Jiangellaceae</taxon>
        <taxon>Phytoactinopolyspora</taxon>
    </lineage>
</organism>
<evidence type="ECO:0000313" key="1">
    <source>
        <dbReference type="EMBL" id="RAW17632.1"/>
    </source>
</evidence>
<proteinExistence type="predicted"/>
<comment type="caution">
    <text evidence="1">The sequence shown here is derived from an EMBL/GenBank/DDBJ whole genome shotgun (WGS) entry which is preliminary data.</text>
</comment>
<dbReference type="OrthoDB" id="8323995at2"/>
<dbReference type="AlphaFoldDB" id="A0A329R2C2"/>
<dbReference type="Pfam" id="PF19952">
    <property type="entry name" value="DUF6414"/>
    <property type="match status" value="1"/>
</dbReference>
<evidence type="ECO:0000313" key="2">
    <source>
        <dbReference type="Proteomes" id="UP000250462"/>
    </source>
</evidence>
<protein>
    <submittedName>
        <fullName evidence="1">Uncharacterized protein</fullName>
    </submittedName>
</protein>
<reference evidence="1 2" key="1">
    <citation type="submission" date="2018-06" db="EMBL/GenBank/DDBJ databases">
        <title>Phytoactinopolyspora halophila sp. nov., a novel halophilic actinomycete isolated from a saline soil in China.</title>
        <authorList>
            <person name="Tang S.-K."/>
        </authorList>
    </citation>
    <scope>NUCLEOTIDE SEQUENCE [LARGE SCALE GENOMIC DNA]</scope>
    <source>
        <strain evidence="1 2">YIM 96934</strain>
    </source>
</reference>
<dbReference type="InterPro" id="IPR045633">
    <property type="entry name" value="DUF6414"/>
</dbReference>
<gene>
    <name evidence="1" type="ORF">DPM12_06535</name>
</gene>
<sequence>MYLDEVSVFSLLASKDGMIATEVTDTHASTLMAETSGSYSASAGVAKAGGTAKSHASDTRTTQVLRKAIIQSTFRDLYRRVRDTLVIAPTLAGDPAPACSAVEEFKPDGPAGGSWIRRPCGAAI</sequence>
<dbReference type="Proteomes" id="UP000250462">
    <property type="component" value="Unassembled WGS sequence"/>
</dbReference>
<accession>A0A329R2C2</accession>
<dbReference type="RefSeq" id="WP_112257450.1">
    <property type="nucleotide sequence ID" value="NZ_QMIG01000003.1"/>
</dbReference>
<dbReference type="EMBL" id="QMIG01000003">
    <property type="protein sequence ID" value="RAW17632.1"/>
    <property type="molecule type" value="Genomic_DNA"/>
</dbReference>
<name>A0A329R2C2_9ACTN</name>
<keyword evidence="2" id="KW-1185">Reference proteome</keyword>